<proteinExistence type="predicted"/>
<dbReference type="InterPro" id="IPR043148">
    <property type="entry name" value="TagF_C"/>
</dbReference>
<dbReference type="GO" id="GO:0016020">
    <property type="term" value="C:membrane"/>
    <property type="evidence" value="ECO:0007669"/>
    <property type="project" value="InterPro"/>
</dbReference>
<dbReference type="GO" id="GO:0047355">
    <property type="term" value="F:CDP-glycerol glycerophosphotransferase activity"/>
    <property type="evidence" value="ECO:0007669"/>
    <property type="project" value="InterPro"/>
</dbReference>
<protein>
    <submittedName>
        <fullName evidence="1">Glycosyl transferase</fullName>
    </submittedName>
</protein>
<dbReference type="InterPro" id="IPR007554">
    <property type="entry name" value="Glycerophosphate_synth"/>
</dbReference>
<dbReference type="Proteomes" id="UP000321571">
    <property type="component" value="Unassembled WGS sequence"/>
</dbReference>
<dbReference type="EMBL" id="VDUX01000002">
    <property type="protein sequence ID" value="TXL61864.1"/>
    <property type="molecule type" value="Genomic_DNA"/>
</dbReference>
<dbReference type="Pfam" id="PF04464">
    <property type="entry name" value="Glyphos_transf"/>
    <property type="match status" value="1"/>
</dbReference>
<gene>
    <name evidence="1" type="ORF">FHP06_03830</name>
</gene>
<dbReference type="Gene3D" id="3.40.50.12580">
    <property type="match status" value="1"/>
</dbReference>
<keyword evidence="1" id="KW-0808">Transferase</keyword>
<comment type="caution">
    <text evidence="1">The sequence shown here is derived from an EMBL/GenBank/DDBJ whole genome shotgun (WGS) entry which is preliminary data.</text>
</comment>
<dbReference type="AlphaFoldDB" id="A0A5C8NJ22"/>
<name>A0A5C8NJ22_9ACTN</name>
<organism evidence="1 2">
    <name type="scientific">Aeromicrobium terrae</name>
    <dbReference type="NCBI Taxonomy" id="2498846"/>
    <lineage>
        <taxon>Bacteria</taxon>
        <taxon>Bacillati</taxon>
        <taxon>Actinomycetota</taxon>
        <taxon>Actinomycetes</taxon>
        <taxon>Propionibacteriales</taxon>
        <taxon>Nocardioidaceae</taxon>
        <taxon>Aeromicrobium</taxon>
    </lineage>
</organism>
<sequence length="415" mass="45059">MGSETGVPGRGRRTARARVGLAQRTRLWVIRRLRRSRFLPTGMPDKQADVDRLAERLDADVIVFFPTGQDTLYQLRPWLPAFRALHTFHPTTLVFRDSRTARAVAAESGLDCLTLASYGQLDAILARSDVRIALYVNHDPINFECLRFTSLAHVYLGHGDSDKGVSVSNQVKAYDYCFLAGQAALDRTATHVMWYDAAARSVLIGQPQLDAAPDVTPSPDPAGRKTVLYAPTWEASQPSVSYGSVAALGTDLVRALKGTYRVVYRPHPLNGVIDAAYGAADAAVRALADRVDTDVPIEQSFADADVLVTDVSAVPLSWLPSGKPLLVTVPPATDPSSRLLEVVPRLSAGADHLAVVRDQLEHDTGREARAQLVEHYLTDTTPGAATDRFVTACADLMERRDAAWAERRAAGATGP</sequence>
<keyword evidence="2" id="KW-1185">Reference proteome</keyword>
<reference evidence="1 2" key="1">
    <citation type="submission" date="2019-06" db="EMBL/GenBank/DDBJ databases">
        <title>Aeromicrobium sp. nov., isolated from a maize field.</title>
        <authorList>
            <person name="Lin S.-Y."/>
            <person name="Tsai C.-F."/>
            <person name="Young C.-C."/>
        </authorList>
    </citation>
    <scope>NUCLEOTIDE SEQUENCE [LARGE SCALE GENOMIC DNA]</scope>
    <source>
        <strain evidence="1 2">CC-CFT486</strain>
    </source>
</reference>
<evidence type="ECO:0000313" key="1">
    <source>
        <dbReference type="EMBL" id="TXL61864.1"/>
    </source>
</evidence>
<accession>A0A5C8NJ22</accession>
<dbReference type="OrthoDB" id="7806295at2"/>
<dbReference type="RefSeq" id="WP_147684006.1">
    <property type="nucleotide sequence ID" value="NZ_VDUX01000002.1"/>
</dbReference>
<evidence type="ECO:0000313" key="2">
    <source>
        <dbReference type="Proteomes" id="UP000321571"/>
    </source>
</evidence>